<gene>
    <name evidence="3" type="ORF">SAMN05421739_105320</name>
</gene>
<keyword evidence="4" id="KW-1185">Reference proteome</keyword>
<protein>
    <recommendedName>
        <fullName evidence="2">DUF4097 domain-containing protein</fullName>
    </recommendedName>
</protein>
<evidence type="ECO:0000313" key="4">
    <source>
        <dbReference type="Proteomes" id="UP000198724"/>
    </source>
</evidence>
<sequence>MKRSLFILTLLALCAHAFAQGGNTEEIVVPLTRPNDTGTMEVSLFSGSIQVTGTKGKEVVIRANMEERASKAQAKEETGGLRRIANNSMGLTVTEHNNRVEVNSEVMNRNVNLEIQVPQNFNLKLSSVSRGDIMVRNVNGNLEIDNVNGSINLENVSGSALANTVNGAIKANFLRWDNKAPMAFSTLNGNLNITLPANSKFNAKLNSDRGEIYTDFDLVQEARQTKAKGARTEGGVYQVSTADFVTGKVNGGGAEIMVKSMNGNIYIRKGK</sequence>
<dbReference type="OrthoDB" id="787698at2"/>
<feature type="domain" description="DUF4097" evidence="2">
    <location>
        <begin position="22"/>
        <end position="241"/>
    </location>
</feature>
<evidence type="ECO:0000313" key="3">
    <source>
        <dbReference type="EMBL" id="SFH07163.1"/>
    </source>
</evidence>
<name>A0A1I2X0X2_9BACT</name>
<dbReference type="Proteomes" id="UP000198724">
    <property type="component" value="Unassembled WGS sequence"/>
</dbReference>
<feature type="chain" id="PRO_5011578051" description="DUF4097 domain-containing protein" evidence="1">
    <location>
        <begin position="20"/>
        <end position="271"/>
    </location>
</feature>
<accession>A0A1I2X0X2</accession>
<dbReference type="Pfam" id="PF13349">
    <property type="entry name" value="DUF4097"/>
    <property type="match status" value="1"/>
</dbReference>
<dbReference type="InterPro" id="IPR025164">
    <property type="entry name" value="Toastrack_DUF4097"/>
</dbReference>
<dbReference type="STRING" id="1436961.SAMN05421739_105320"/>
<evidence type="ECO:0000256" key="1">
    <source>
        <dbReference type="SAM" id="SignalP"/>
    </source>
</evidence>
<dbReference type="AlphaFoldDB" id="A0A1I2X0X2"/>
<keyword evidence="1" id="KW-0732">Signal</keyword>
<reference evidence="4" key="1">
    <citation type="submission" date="2016-10" db="EMBL/GenBank/DDBJ databases">
        <authorList>
            <person name="Varghese N."/>
            <person name="Submissions S."/>
        </authorList>
    </citation>
    <scope>NUCLEOTIDE SEQUENCE [LARGE SCALE GENOMIC DNA]</scope>
    <source>
        <strain evidence="4">LP51</strain>
    </source>
</reference>
<proteinExistence type="predicted"/>
<feature type="signal peptide" evidence="1">
    <location>
        <begin position="1"/>
        <end position="19"/>
    </location>
</feature>
<dbReference type="RefSeq" id="WP_092103622.1">
    <property type="nucleotide sequence ID" value="NZ_FOOT01000005.1"/>
</dbReference>
<dbReference type="EMBL" id="FOOT01000005">
    <property type="protein sequence ID" value="SFH07163.1"/>
    <property type="molecule type" value="Genomic_DNA"/>
</dbReference>
<organism evidence="3 4">
    <name type="scientific">Pontibacter chinhatensis</name>
    <dbReference type="NCBI Taxonomy" id="1436961"/>
    <lineage>
        <taxon>Bacteria</taxon>
        <taxon>Pseudomonadati</taxon>
        <taxon>Bacteroidota</taxon>
        <taxon>Cytophagia</taxon>
        <taxon>Cytophagales</taxon>
        <taxon>Hymenobacteraceae</taxon>
        <taxon>Pontibacter</taxon>
    </lineage>
</organism>
<evidence type="ECO:0000259" key="2">
    <source>
        <dbReference type="Pfam" id="PF13349"/>
    </source>
</evidence>